<evidence type="ECO:0000313" key="3">
    <source>
        <dbReference type="Proteomes" id="UP000181985"/>
    </source>
</evidence>
<dbReference type="Proteomes" id="UP000181985">
    <property type="component" value="Chromosome"/>
</dbReference>
<dbReference type="PIRSF" id="PIRSF037004">
    <property type="entry name" value="UCP037004"/>
    <property type="match status" value="1"/>
</dbReference>
<dbReference type="Pfam" id="PF04463">
    <property type="entry name" value="2-thiour_desulf"/>
    <property type="match status" value="1"/>
</dbReference>
<evidence type="ECO:0000313" key="2">
    <source>
        <dbReference type="EMBL" id="APE29650.1"/>
    </source>
</evidence>
<feature type="domain" description="DUF1722" evidence="1">
    <location>
        <begin position="196"/>
        <end position="312"/>
    </location>
</feature>
<gene>
    <name evidence="2" type="ORF">BOX17_00970</name>
</gene>
<dbReference type="RefSeq" id="WP_071941637.1">
    <property type="nucleotide sequence ID" value="NZ_CP018139.1"/>
</dbReference>
<dbReference type="InterPro" id="IPR013560">
    <property type="entry name" value="DUF1722"/>
</dbReference>
<dbReference type="PANTHER" id="PTHR30087:SF0">
    <property type="entry name" value="INNER MEMBRANE PROTEIN"/>
    <property type="match status" value="1"/>
</dbReference>
<dbReference type="Pfam" id="PF08349">
    <property type="entry name" value="DUF1722"/>
    <property type="match status" value="1"/>
</dbReference>
<organism evidence="2 3">
    <name type="scientific">Halomonas aestuarii</name>
    <dbReference type="NCBI Taxonomy" id="1897729"/>
    <lineage>
        <taxon>Bacteria</taxon>
        <taxon>Pseudomonadati</taxon>
        <taxon>Pseudomonadota</taxon>
        <taxon>Gammaproteobacteria</taxon>
        <taxon>Oceanospirillales</taxon>
        <taxon>Halomonadaceae</taxon>
        <taxon>Halomonas</taxon>
    </lineage>
</organism>
<dbReference type="PANTHER" id="PTHR30087">
    <property type="entry name" value="INNER MEMBRANE PROTEIN"/>
    <property type="match status" value="1"/>
</dbReference>
<dbReference type="InterPro" id="IPR017087">
    <property type="entry name" value="UCP037004"/>
</dbReference>
<protein>
    <recommendedName>
        <fullName evidence="1">DUF1722 domain-containing protein</fullName>
    </recommendedName>
</protein>
<dbReference type="AlphaFoldDB" id="A0A1J0VCD3"/>
<sequence>MEQSATREGIPVGISACLMGEQVRYNGGHKRSRYCLEVLQDRFAFEPFCPELEAGLGVPRDPIRLVGLLGEEPRVVGTRDPSLDVTDRLDEVSEAFVADHRHLRGFILMKGSPSCGLERVKVYHPNGMPSHADSGAFVRALRRHFPELPLEEEARMNDAVLRENFITRVYAFDDWKRRVEAAPSYHALLQFHSRQKYLLMAHHVESYRELGRYLAESSRLPLQEAMTHYLQRFMAALGRPATRKTHTNALMHVLGYLKQAVDGETRQDLLAAIEDYRLGHVHLVVPIRLLKHYVKRYGSEYIREQTYLDPHPYELGLRNTI</sequence>
<keyword evidence="3" id="KW-1185">Reference proteome</keyword>
<dbReference type="KEGG" id="hsi:BOX17_00970"/>
<reference evidence="3" key="1">
    <citation type="submission" date="2016-11" db="EMBL/GenBank/DDBJ databases">
        <title>Halolamina sediminis sp. nov., an extremely halophilic archaeon isolated from solar salt.</title>
        <authorList>
            <person name="Koh H.-W."/>
            <person name="Rani S."/>
            <person name="Park S.-J."/>
        </authorList>
    </citation>
    <scope>NUCLEOTIDE SEQUENCE [LARGE SCALE GENOMIC DNA]</scope>
    <source>
        <strain evidence="3">Hb3</strain>
    </source>
</reference>
<proteinExistence type="predicted"/>
<dbReference type="EMBL" id="CP018139">
    <property type="protein sequence ID" value="APE29650.1"/>
    <property type="molecule type" value="Genomic_DNA"/>
</dbReference>
<name>A0A1J0VCD3_9GAMM</name>
<dbReference type="OrthoDB" id="495783at2"/>
<evidence type="ECO:0000259" key="1">
    <source>
        <dbReference type="Pfam" id="PF08349"/>
    </source>
</evidence>
<accession>A0A1J0VCD3</accession>
<dbReference type="InterPro" id="IPR007553">
    <property type="entry name" value="2-thiour_desulf"/>
</dbReference>